<dbReference type="CDD" id="cd06454">
    <property type="entry name" value="KBL_like"/>
    <property type="match status" value="1"/>
</dbReference>
<accession>A0A975YI01</accession>
<dbReference type="AlphaFoldDB" id="A0A975YI01"/>
<keyword evidence="8 15" id="KW-0350">Heme biosynthesis</keyword>
<comment type="similarity">
    <text evidence="3 14">Belongs to the class-II pyridoxal-phosphate-dependent aminotransferase family.</text>
</comment>
<dbReference type="InterPro" id="IPR050087">
    <property type="entry name" value="AON_synthase_class-II"/>
</dbReference>
<evidence type="ECO:0000256" key="1">
    <source>
        <dbReference type="ARBA" id="ARBA00001933"/>
    </source>
</evidence>
<evidence type="ECO:0000256" key="9">
    <source>
        <dbReference type="ARBA" id="ARBA00023315"/>
    </source>
</evidence>
<dbReference type="GO" id="GO:0003870">
    <property type="term" value="F:5-aminolevulinate synthase activity"/>
    <property type="evidence" value="ECO:0007669"/>
    <property type="project" value="UniProtKB-EC"/>
</dbReference>
<feature type="domain" description="Aminotransferase class I/classII large" evidence="16">
    <location>
        <begin position="50"/>
        <end position="394"/>
    </location>
</feature>
<dbReference type="InterPro" id="IPR015421">
    <property type="entry name" value="PyrdxlP-dep_Trfase_major"/>
</dbReference>
<dbReference type="PANTHER" id="PTHR13693">
    <property type="entry name" value="CLASS II AMINOTRANSFERASE/8-AMINO-7-OXONONANOATE SYNTHASE"/>
    <property type="match status" value="1"/>
</dbReference>
<dbReference type="EMBL" id="JAIMBW010000001">
    <property type="protein sequence ID" value="MBY4892891.1"/>
    <property type="molecule type" value="Genomic_DNA"/>
</dbReference>
<gene>
    <name evidence="18" type="primary">hemA</name>
    <name evidence="17" type="ORF">KUL25_08960</name>
    <name evidence="18" type="ORF">KUL25_08965</name>
</gene>
<dbReference type="Gene3D" id="3.90.1150.10">
    <property type="entry name" value="Aspartate Aminotransferase, domain 1"/>
    <property type="match status" value="1"/>
</dbReference>
<evidence type="ECO:0000256" key="11">
    <source>
        <dbReference type="ARBA" id="ARBA00031945"/>
    </source>
</evidence>
<dbReference type="InterPro" id="IPR001917">
    <property type="entry name" value="Aminotrans_II_pyridoxalP_BS"/>
</dbReference>
<evidence type="ECO:0000256" key="5">
    <source>
        <dbReference type="ARBA" id="ARBA00013257"/>
    </source>
</evidence>
<evidence type="ECO:0000259" key="16">
    <source>
        <dbReference type="Pfam" id="PF00155"/>
    </source>
</evidence>
<name>A0A975YI01_9RHOB</name>
<comment type="catalytic activity">
    <reaction evidence="13 15">
        <text>succinyl-CoA + glycine + H(+) = 5-aminolevulinate + CO2 + CoA</text>
        <dbReference type="Rhea" id="RHEA:12921"/>
        <dbReference type="ChEBI" id="CHEBI:15378"/>
        <dbReference type="ChEBI" id="CHEBI:16526"/>
        <dbReference type="ChEBI" id="CHEBI:57287"/>
        <dbReference type="ChEBI" id="CHEBI:57292"/>
        <dbReference type="ChEBI" id="CHEBI:57305"/>
        <dbReference type="ChEBI" id="CHEBI:356416"/>
        <dbReference type="EC" id="2.3.1.37"/>
    </reaction>
</comment>
<dbReference type="InterPro" id="IPR010961">
    <property type="entry name" value="4pyrrol_synth_NH2levulA_synth"/>
</dbReference>
<evidence type="ECO:0000256" key="6">
    <source>
        <dbReference type="ARBA" id="ARBA00022679"/>
    </source>
</evidence>
<evidence type="ECO:0000256" key="7">
    <source>
        <dbReference type="ARBA" id="ARBA00022898"/>
    </source>
</evidence>
<evidence type="ECO:0000256" key="13">
    <source>
        <dbReference type="ARBA" id="ARBA00047654"/>
    </source>
</evidence>
<dbReference type="SUPFAM" id="SSF53383">
    <property type="entry name" value="PLP-dependent transferases"/>
    <property type="match status" value="1"/>
</dbReference>
<keyword evidence="6 15" id="KW-0808">Transferase</keyword>
<sequence>MDGGFDYQAFAASQLNDLKDAGNYRYFADLERARGAYPKAENRDGDARRDVSVWCSNDYLGMGQHPDVIAAMHATLDRTGAGAGGTRNISGTTHAHVDLEAELADLHGKQAALLFTSGYVSNWASLGTLAARLPDCVVLSDAGNHASMIEGIRHSRAEKRIFKHNDPEDLERQLASIKPGRPIIVAFESVYSMDGDIAPIAEICDVAERYGAMTYLDEVHAVGLYGPRGGGIAEREGLMDRLTVIEGTLGKAYGVMGGYIAASAEIVDFVRSFASGFIFTTAIPPAVAAGACAAVRHLKTSDVERAAHQARVAEVRGRLDQIGIPHLENDSHIIPVMVGDPNKCRFISDELMRRFGIYIQPINYPTVPKGTERLRITPSPVHSAADIDALVAALEDLWAQCNIARVPLAAQ</sequence>
<evidence type="ECO:0000256" key="14">
    <source>
        <dbReference type="RuleBase" id="RU003693"/>
    </source>
</evidence>
<evidence type="ECO:0000256" key="12">
    <source>
        <dbReference type="ARBA" id="ARBA00032773"/>
    </source>
</evidence>
<comment type="pathway">
    <text evidence="2 15">Porphyrin-containing compound metabolism; protoporphyrin-IX biosynthesis; 5-aminolevulinate from glycine: step 1/1.</text>
</comment>
<evidence type="ECO:0000256" key="4">
    <source>
        <dbReference type="ARBA" id="ARBA00011738"/>
    </source>
</evidence>
<reference evidence="18 19" key="1">
    <citation type="submission" date="2021-07" db="EMBL/GenBank/DDBJ databases">
        <title>Karlodiniumbacter phycospheric gen. nov., sp. nov., a phycosphere bacterium isolated from karlodinium veneficum.</title>
        <authorList>
            <person name="Peng Y."/>
            <person name="Jiang L."/>
            <person name="Lee J."/>
        </authorList>
    </citation>
    <scope>NUCLEOTIDE SEQUENCE</scope>
    <source>
        <strain evidence="18 19">N5</strain>
    </source>
</reference>
<dbReference type="FunFam" id="3.40.640.10:FF:000006">
    <property type="entry name" value="5-aminolevulinate synthase, mitochondrial"/>
    <property type="match status" value="1"/>
</dbReference>
<evidence type="ECO:0000256" key="15">
    <source>
        <dbReference type="RuleBase" id="RU910713"/>
    </source>
</evidence>
<dbReference type="Pfam" id="PF00155">
    <property type="entry name" value="Aminotran_1_2"/>
    <property type="match status" value="1"/>
</dbReference>
<evidence type="ECO:0000256" key="8">
    <source>
        <dbReference type="ARBA" id="ARBA00023133"/>
    </source>
</evidence>
<dbReference type="InterPro" id="IPR015424">
    <property type="entry name" value="PyrdxlP-dep_Trfase"/>
</dbReference>
<dbReference type="EMBL" id="CP078073">
    <property type="protein sequence ID" value="QXL89992.1"/>
    <property type="molecule type" value="Genomic_DNA"/>
</dbReference>
<evidence type="ECO:0000256" key="3">
    <source>
        <dbReference type="ARBA" id="ARBA00008392"/>
    </source>
</evidence>
<organism evidence="18">
    <name type="scientific">Gymnodinialimonas phycosphaerae</name>
    <dbReference type="NCBI Taxonomy" id="2841589"/>
    <lineage>
        <taxon>Bacteria</taxon>
        <taxon>Pseudomonadati</taxon>
        <taxon>Pseudomonadota</taxon>
        <taxon>Alphaproteobacteria</taxon>
        <taxon>Rhodobacterales</taxon>
        <taxon>Paracoccaceae</taxon>
        <taxon>Gymnodinialimonas</taxon>
    </lineage>
</organism>
<dbReference type="InterPro" id="IPR004839">
    <property type="entry name" value="Aminotransferase_I/II_large"/>
</dbReference>
<comment type="cofactor">
    <cofactor evidence="1 14">
        <name>pyridoxal 5'-phosphate</name>
        <dbReference type="ChEBI" id="CHEBI:597326"/>
    </cofactor>
</comment>
<keyword evidence="7 14" id="KW-0663">Pyridoxal phosphate</keyword>
<dbReference type="GO" id="GO:0030170">
    <property type="term" value="F:pyridoxal phosphate binding"/>
    <property type="evidence" value="ECO:0007669"/>
    <property type="project" value="UniProtKB-UniRule"/>
</dbReference>
<dbReference type="Proteomes" id="UP000693972">
    <property type="component" value="Unassembled WGS sequence"/>
</dbReference>
<dbReference type="PANTHER" id="PTHR13693:SF102">
    <property type="entry name" value="2-AMINO-3-KETOBUTYRATE COENZYME A LIGASE, MITOCHONDRIAL"/>
    <property type="match status" value="1"/>
</dbReference>
<evidence type="ECO:0000256" key="10">
    <source>
        <dbReference type="ARBA" id="ARBA00031691"/>
    </source>
</evidence>
<evidence type="ECO:0000256" key="2">
    <source>
        <dbReference type="ARBA" id="ARBA00005029"/>
    </source>
</evidence>
<dbReference type="Gene3D" id="3.40.640.10">
    <property type="entry name" value="Type I PLP-dependent aspartate aminotransferase-like (Major domain)"/>
    <property type="match status" value="1"/>
</dbReference>
<evidence type="ECO:0000313" key="18">
    <source>
        <dbReference type="EMBL" id="QXL89992.1"/>
    </source>
</evidence>
<evidence type="ECO:0000313" key="19">
    <source>
        <dbReference type="Proteomes" id="UP000693972"/>
    </source>
</evidence>
<keyword evidence="9 15" id="KW-0012">Acyltransferase</keyword>
<dbReference type="NCBIfam" id="TIGR01821">
    <property type="entry name" value="5aminolev_synth"/>
    <property type="match status" value="1"/>
</dbReference>
<comment type="subunit">
    <text evidence="4">Homodimer.</text>
</comment>
<evidence type="ECO:0000313" key="17">
    <source>
        <dbReference type="EMBL" id="MBY4892891.1"/>
    </source>
</evidence>
<protein>
    <recommendedName>
        <fullName evidence="5 15">5-aminolevulinate synthase</fullName>
        <ecNumber evidence="5 15">2.3.1.37</ecNumber>
    </recommendedName>
    <alternativeName>
        <fullName evidence="10 15">5-aminolevulinic acid synthase</fullName>
    </alternativeName>
    <alternativeName>
        <fullName evidence="11 15">Delta-ALA synthase</fullName>
    </alternativeName>
    <alternativeName>
        <fullName evidence="12 15">Delta-aminolevulinate synthase</fullName>
    </alternativeName>
</protein>
<dbReference type="InterPro" id="IPR015422">
    <property type="entry name" value="PyrdxlP-dep_Trfase_small"/>
</dbReference>
<dbReference type="EC" id="2.3.1.37" evidence="5 15"/>
<keyword evidence="19" id="KW-1185">Reference proteome</keyword>
<dbReference type="PROSITE" id="PS00599">
    <property type="entry name" value="AA_TRANSFER_CLASS_2"/>
    <property type="match status" value="1"/>
</dbReference>
<dbReference type="GO" id="GO:0006782">
    <property type="term" value="P:protoporphyrinogen IX biosynthetic process"/>
    <property type="evidence" value="ECO:0007669"/>
    <property type="project" value="UniProtKB-UniRule"/>
</dbReference>
<proteinExistence type="inferred from homology"/>